<reference evidence="14 15" key="1">
    <citation type="submission" date="2014-07" db="EMBL/GenBank/DDBJ databases">
        <title>Draft Genome Sequences of Environmental Pseudomonas syringae strains.</title>
        <authorList>
            <person name="Baltrus D.A."/>
            <person name="Berge O."/>
            <person name="Morris C."/>
        </authorList>
    </citation>
    <scope>NUCLEOTIDE SEQUENCE [LARGE SCALE GENOMIC DNA]</scope>
    <source>
        <strain evidence="14 15">CEB003</strain>
    </source>
</reference>
<feature type="transmembrane region" description="Helical" evidence="9">
    <location>
        <begin position="170"/>
        <end position="188"/>
    </location>
</feature>
<organism evidence="14 15">
    <name type="scientific">Pseudomonas syringae</name>
    <dbReference type="NCBI Taxonomy" id="317"/>
    <lineage>
        <taxon>Bacteria</taxon>
        <taxon>Pseudomonadati</taxon>
        <taxon>Pseudomonadota</taxon>
        <taxon>Gammaproteobacteria</taxon>
        <taxon>Pseudomonadales</taxon>
        <taxon>Pseudomonadaceae</taxon>
        <taxon>Pseudomonas</taxon>
    </lineage>
</organism>
<gene>
    <name evidence="14" type="ORF">IV02_30775</name>
</gene>
<dbReference type="Gene3D" id="3.20.20.450">
    <property type="entry name" value="EAL domain"/>
    <property type="match status" value="1"/>
</dbReference>
<dbReference type="InterPro" id="IPR001633">
    <property type="entry name" value="EAL_dom"/>
</dbReference>
<comment type="caution">
    <text evidence="14">The sequence shown here is derived from an EMBL/GenBank/DDBJ whole genome shotgun (WGS) entry which is preliminary data.</text>
</comment>
<dbReference type="PANTHER" id="PTHR44757">
    <property type="entry name" value="DIGUANYLATE CYCLASE DGCP"/>
    <property type="match status" value="1"/>
</dbReference>
<protein>
    <recommendedName>
        <fullName evidence="3">cyclic-guanylate-specific phosphodiesterase</fullName>
        <ecNumber evidence="3">3.1.4.52</ecNumber>
    </recommendedName>
</protein>
<dbReference type="InterPro" id="IPR043128">
    <property type="entry name" value="Rev_trsase/Diguanyl_cyclase"/>
</dbReference>
<dbReference type="NCBIfam" id="TIGR00254">
    <property type="entry name" value="GGDEF"/>
    <property type="match status" value="1"/>
</dbReference>
<keyword evidence="9" id="KW-0472">Membrane</keyword>
<dbReference type="InterPro" id="IPR000160">
    <property type="entry name" value="GGDEF_dom"/>
</dbReference>
<dbReference type="Gene3D" id="3.40.50.2300">
    <property type="match status" value="1"/>
</dbReference>
<evidence type="ECO:0000259" key="13">
    <source>
        <dbReference type="PROSITE" id="PS50887"/>
    </source>
</evidence>
<dbReference type="SUPFAM" id="SSF55073">
    <property type="entry name" value="Nucleotide cyclase"/>
    <property type="match status" value="1"/>
</dbReference>
<feature type="transmembrane region" description="Helical" evidence="9">
    <location>
        <begin position="68"/>
        <end position="85"/>
    </location>
</feature>
<keyword evidence="9" id="KW-1133">Transmembrane helix</keyword>
<dbReference type="CDD" id="cd17569">
    <property type="entry name" value="REC_HupR-like"/>
    <property type="match status" value="1"/>
</dbReference>
<comment type="cofactor">
    <cofactor evidence="1">
        <name>Mg(2+)</name>
        <dbReference type="ChEBI" id="CHEBI:18420"/>
    </cofactor>
</comment>
<evidence type="ECO:0000259" key="11">
    <source>
        <dbReference type="PROSITE" id="PS50112"/>
    </source>
</evidence>
<dbReference type="CDD" id="cd00130">
    <property type="entry name" value="PAS"/>
    <property type="match status" value="3"/>
</dbReference>
<dbReference type="InterPro" id="IPR029016">
    <property type="entry name" value="GAF-like_dom_sf"/>
</dbReference>
<dbReference type="PROSITE" id="PS50887">
    <property type="entry name" value="GGDEF"/>
    <property type="match status" value="1"/>
</dbReference>
<comment type="catalytic activity">
    <reaction evidence="7">
        <text>3',3'-c-di-GMP + H2O = 5'-phosphoguanylyl(3'-&gt;5')guanosine + H(+)</text>
        <dbReference type="Rhea" id="RHEA:24902"/>
        <dbReference type="ChEBI" id="CHEBI:15377"/>
        <dbReference type="ChEBI" id="CHEBI:15378"/>
        <dbReference type="ChEBI" id="CHEBI:58754"/>
        <dbReference type="ChEBI" id="CHEBI:58805"/>
        <dbReference type="EC" id="3.1.4.52"/>
    </reaction>
    <physiologicalReaction direction="left-to-right" evidence="7">
        <dbReference type="Rhea" id="RHEA:24903"/>
    </physiologicalReaction>
</comment>
<name>A0A085UKY1_PSESX</name>
<keyword evidence="8" id="KW-0597">Phosphoprotein</keyword>
<dbReference type="SMART" id="SM00267">
    <property type="entry name" value="GGDEF"/>
    <property type="match status" value="1"/>
</dbReference>
<dbReference type="Pfam" id="PF00563">
    <property type="entry name" value="EAL"/>
    <property type="match status" value="1"/>
</dbReference>
<sequence>MKNRYVVAQIYIHLVAFTLVAFSVIGLIGFLLIDPSSRLKVEYLSDAPLAALLIAAGLLGAAHNRHRLSVVFAGLLIALCVYNIGHNLISSSMESGISWVSGLHLMRSPLAVLLTLIGLAIAFAHRVTAGRWFTQCCGALLILLIVLSHVTPWWQELSIEQIGFRPELNYIAHLLIVFTSVAFILLPRLPANRTLLLDRLTLLAGAIGALITVLTWYLLSQQHFANQDPADSFAVEYLPNLILGLGLIFTFLIMTSQRLARLAIKHAQHLNVSNLALQASLREHASLQALNLRIMEFSDDILCSLDEHSRFTQLSPSTASVLGYRPDEMIGQSLFDYLLPEDRPLTQITLQAMIDGGERHNFRGSCRRQDGTVVHLHWSGRWSASERTLYAMAHDVTPLVDSESFAREQRDILTMISTDQPLAQILNSICVLAESQAAQSMCSVLLVDKAQKHLLLGSAASLPLAFTRSLHGMAIGPRDSACGTAVFRRKLVISDDIDSDPLWETLRKPALNNDLHACWSIPLISHRGEMLGAFAMYHRIPLAPTASHLQLITTASQLAALAIEHLNDRLRLQQSEQRYRSLFTFNPDPVFSFDLQGRFTSMNQAGCELAGYSEEELLSEHLSLLVHNEDPSKLADYISTTITGGSLRDEGLLRTRDGQLIDVGLTHLPIIIDEKVVGGFGIVKDFSERNRTLRALREALQHSEHQAELLGGLSETAVNINSIINSHTHNDTLLDYMAERLRLLLGAHQSVIDLNETADGALAIHSVSLSEKYADWPYESIAADDLDFNAKIRDTNQPILLTRDELDNHSRWYAKGAMTRTSPAKRGWLAVPLKDHDGTNLGLLQLSDKYEGEFDQDDLAIAQQFAQMAVAVMKNSQLVQAVLAGERRLQTQLEFTSAITNSVSEGLLAVDRKGLLTFINPTAADLLNQPADALVGQALEHYLPLALSDSQHSARTSSYHGEVSRWRVPQGERYLAFDSAPLINEEGPQGWVVALRDVSEQKRVESELAYNASHDVLTGLPNRTLLEDRLIQGCKISHRYNRTLAVMFIDLDGFKPINDSLGHSIGDLILIEVARRMEQQVRPGDTVARLGGDEFIVILPDLAKAEDVLLVANRLIENIGRVYKIEGTELQITASMGITMTDGSIEQPMHLIQQADLAMYKAKRQGKNSYQWYTEDLNQKVSERVYLRNELQKAIEAQALQLYYQPQIDARSGRVTGYEALMRWHHAEHGFIPPIQFIPVAEDTGQIIPMSEWALITACQHARLLFDQGWKNQVMAVNISPLQFQRANLIDFVQTTLQSTGLPAELLELEITESVLMDNAEKAIQTLKSLKNIGVHIAIDDFGTGFSSLNYLKRLPIDKVKIDRSFVQEIISDRNDAAITQGIISMAHHLGLKVIAEGVENEPQFDFLKKNQCDAFQGYYFAKPMPLKDLEIFLHEQQQRLQLQRPTQGINASGQTLLLLDDEENILRALSRVLRRDGYQILTARNAADAFALLAKHDVHVILSDQRMPEMNGTEFLSRVKDLYPATVRIVLSGYTDLKSVTDAINQGAIYKFLTKPWDDKELRTTIAQAFQHHDLIMKKDESPVVVESKEV</sequence>
<dbReference type="SMART" id="SM00052">
    <property type="entry name" value="EAL"/>
    <property type="match status" value="1"/>
</dbReference>
<accession>A0A085UKY1</accession>
<dbReference type="GO" id="GO:0071111">
    <property type="term" value="F:cyclic-guanylate-specific phosphodiesterase activity"/>
    <property type="evidence" value="ECO:0007669"/>
    <property type="project" value="UniProtKB-EC"/>
</dbReference>
<feature type="transmembrane region" description="Helical" evidence="9">
    <location>
        <begin position="105"/>
        <end position="125"/>
    </location>
</feature>
<dbReference type="CDD" id="cd01949">
    <property type="entry name" value="GGDEF"/>
    <property type="match status" value="1"/>
</dbReference>
<dbReference type="EC" id="3.1.4.52" evidence="3"/>
<feature type="transmembrane region" description="Helical" evidence="9">
    <location>
        <begin position="237"/>
        <end position="255"/>
    </location>
</feature>
<evidence type="ECO:0000313" key="15">
    <source>
        <dbReference type="Proteomes" id="UP000028643"/>
    </source>
</evidence>
<evidence type="ECO:0000256" key="9">
    <source>
        <dbReference type="SAM" id="Phobius"/>
    </source>
</evidence>
<evidence type="ECO:0000259" key="12">
    <source>
        <dbReference type="PROSITE" id="PS50883"/>
    </source>
</evidence>
<dbReference type="GO" id="GO:0006355">
    <property type="term" value="P:regulation of DNA-templated transcription"/>
    <property type="evidence" value="ECO:0007669"/>
    <property type="project" value="InterPro"/>
</dbReference>
<evidence type="ECO:0000256" key="5">
    <source>
        <dbReference type="ARBA" id="ARBA00022679"/>
    </source>
</evidence>
<evidence type="ECO:0000256" key="7">
    <source>
        <dbReference type="ARBA" id="ARBA00051114"/>
    </source>
</evidence>
<dbReference type="InterPro" id="IPR035919">
    <property type="entry name" value="EAL_sf"/>
</dbReference>
<dbReference type="InterPro" id="IPR003018">
    <property type="entry name" value="GAF"/>
</dbReference>
<keyword evidence="6" id="KW-0418">Kinase</keyword>
<dbReference type="PROSITE" id="PS50112">
    <property type="entry name" value="PAS"/>
    <property type="match status" value="3"/>
</dbReference>
<feature type="domain" description="PAS" evidence="11">
    <location>
        <begin position="892"/>
        <end position="944"/>
    </location>
</feature>
<dbReference type="InterPro" id="IPR000014">
    <property type="entry name" value="PAS"/>
</dbReference>
<evidence type="ECO:0000313" key="14">
    <source>
        <dbReference type="EMBL" id="KFE43844.1"/>
    </source>
</evidence>
<dbReference type="GO" id="GO:0000160">
    <property type="term" value="P:phosphorelay signal transduction system"/>
    <property type="evidence" value="ECO:0007669"/>
    <property type="project" value="InterPro"/>
</dbReference>
<dbReference type="Gene3D" id="3.30.450.40">
    <property type="match status" value="2"/>
</dbReference>
<evidence type="ECO:0000256" key="2">
    <source>
        <dbReference type="ARBA" id="ARBA00004533"/>
    </source>
</evidence>
<dbReference type="Gene3D" id="3.30.450.20">
    <property type="entry name" value="PAS domain"/>
    <property type="match status" value="3"/>
</dbReference>
<keyword evidence="4" id="KW-0973">c-di-GMP</keyword>
<dbReference type="SMART" id="SM00448">
    <property type="entry name" value="REC"/>
    <property type="match status" value="1"/>
</dbReference>
<dbReference type="InterPro" id="IPR013656">
    <property type="entry name" value="PAS_4"/>
</dbReference>
<dbReference type="Pfam" id="PF00990">
    <property type="entry name" value="GGDEF"/>
    <property type="match status" value="1"/>
</dbReference>
<dbReference type="PROSITE" id="PS50883">
    <property type="entry name" value="EAL"/>
    <property type="match status" value="1"/>
</dbReference>
<feature type="transmembrane region" description="Helical" evidence="9">
    <location>
        <begin position="200"/>
        <end position="217"/>
    </location>
</feature>
<dbReference type="EMBL" id="JPQT01000183">
    <property type="protein sequence ID" value="KFE43844.1"/>
    <property type="molecule type" value="Genomic_DNA"/>
</dbReference>
<dbReference type="InterPro" id="IPR001789">
    <property type="entry name" value="Sig_transdc_resp-reg_receiver"/>
</dbReference>
<dbReference type="Pfam" id="PF13185">
    <property type="entry name" value="GAF_2"/>
    <property type="match status" value="1"/>
</dbReference>
<dbReference type="PANTHER" id="PTHR44757:SF2">
    <property type="entry name" value="BIOFILM ARCHITECTURE MAINTENANCE PROTEIN MBAA"/>
    <property type="match status" value="1"/>
</dbReference>
<evidence type="ECO:0000256" key="4">
    <source>
        <dbReference type="ARBA" id="ARBA00022636"/>
    </source>
</evidence>
<dbReference type="NCBIfam" id="TIGR00229">
    <property type="entry name" value="sensory_box"/>
    <property type="match status" value="2"/>
</dbReference>
<dbReference type="SUPFAM" id="SSF55781">
    <property type="entry name" value="GAF domain-like"/>
    <property type="match status" value="2"/>
</dbReference>
<feature type="domain" description="PAS" evidence="11">
    <location>
        <begin position="575"/>
        <end position="645"/>
    </location>
</feature>
<dbReference type="GO" id="GO:0071732">
    <property type="term" value="P:cellular response to nitric oxide"/>
    <property type="evidence" value="ECO:0007669"/>
    <property type="project" value="UniProtKB-ARBA"/>
</dbReference>
<evidence type="ECO:0000256" key="1">
    <source>
        <dbReference type="ARBA" id="ARBA00001946"/>
    </source>
</evidence>
<feature type="domain" description="EAL" evidence="12">
    <location>
        <begin position="1184"/>
        <end position="1438"/>
    </location>
</feature>
<dbReference type="Pfam" id="PF00072">
    <property type="entry name" value="Response_reg"/>
    <property type="match status" value="1"/>
</dbReference>
<evidence type="ECO:0000256" key="6">
    <source>
        <dbReference type="ARBA" id="ARBA00022777"/>
    </source>
</evidence>
<dbReference type="SUPFAM" id="SSF55785">
    <property type="entry name" value="PYP-like sensor domain (PAS domain)"/>
    <property type="match status" value="3"/>
</dbReference>
<dbReference type="Pfam" id="PF00989">
    <property type="entry name" value="PAS"/>
    <property type="match status" value="2"/>
</dbReference>
<comment type="subcellular location">
    <subcellularLocation>
        <location evidence="2">Cell inner membrane</location>
    </subcellularLocation>
</comment>
<dbReference type="Gene3D" id="3.30.70.270">
    <property type="match status" value="1"/>
</dbReference>
<dbReference type="GO" id="GO:0016301">
    <property type="term" value="F:kinase activity"/>
    <property type="evidence" value="ECO:0007669"/>
    <property type="project" value="UniProtKB-KW"/>
</dbReference>
<proteinExistence type="predicted"/>
<evidence type="ECO:0000256" key="8">
    <source>
        <dbReference type="PROSITE-ProRule" id="PRU00169"/>
    </source>
</evidence>
<keyword evidence="5" id="KW-0808">Transferase</keyword>
<keyword evidence="9" id="KW-0812">Transmembrane</keyword>
<dbReference type="InterPro" id="IPR011006">
    <property type="entry name" value="CheY-like_superfamily"/>
</dbReference>
<feature type="transmembrane region" description="Helical" evidence="9">
    <location>
        <begin position="43"/>
        <end position="61"/>
    </location>
</feature>
<dbReference type="SMART" id="SM00091">
    <property type="entry name" value="PAS"/>
    <property type="match status" value="3"/>
</dbReference>
<dbReference type="InterPro" id="IPR035965">
    <property type="entry name" value="PAS-like_dom_sf"/>
</dbReference>
<dbReference type="SUPFAM" id="SSF141868">
    <property type="entry name" value="EAL domain-like"/>
    <property type="match status" value="1"/>
</dbReference>
<feature type="domain" description="Response regulatory" evidence="10">
    <location>
        <begin position="1456"/>
        <end position="1571"/>
    </location>
</feature>
<dbReference type="GO" id="GO:0005886">
    <property type="term" value="C:plasma membrane"/>
    <property type="evidence" value="ECO:0007669"/>
    <property type="project" value="UniProtKB-SubCell"/>
</dbReference>
<evidence type="ECO:0000256" key="3">
    <source>
        <dbReference type="ARBA" id="ARBA00012282"/>
    </source>
</evidence>
<feature type="transmembrane region" description="Helical" evidence="9">
    <location>
        <begin position="12"/>
        <end position="31"/>
    </location>
</feature>
<dbReference type="InterPro" id="IPR029787">
    <property type="entry name" value="Nucleotide_cyclase"/>
</dbReference>
<dbReference type="SMART" id="SM00065">
    <property type="entry name" value="GAF"/>
    <property type="match status" value="2"/>
</dbReference>
<dbReference type="SUPFAM" id="SSF52172">
    <property type="entry name" value="CheY-like"/>
    <property type="match status" value="1"/>
</dbReference>
<dbReference type="FunFam" id="3.30.70.270:FF:000001">
    <property type="entry name" value="Diguanylate cyclase domain protein"/>
    <property type="match status" value="1"/>
</dbReference>
<dbReference type="PATRIC" id="fig|317.174.peg.6275"/>
<dbReference type="RefSeq" id="WP_047579856.1">
    <property type="nucleotide sequence ID" value="NZ_JPQT01000183.1"/>
</dbReference>
<dbReference type="CDD" id="cd01948">
    <property type="entry name" value="EAL"/>
    <property type="match status" value="1"/>
</dbReference>
<dbReference type="InterPro" id="IPR013767">
    <property type="entry name" value="PAS_fold"/>
</dbReference>
<evidence type="ECO:0000259" key="10">
    <source>
        <dbReference type="PROSITE" id="PS50110"/>
    </source>
</evidence>
<dbReference type="PROSITE" id="PS50110">
    <property type="entry name" value="RESPONSE_REGULATORY"/>
    <property type="match status" value="1"/>
</dbReference>
<feature type="domain" description="GGDEF" evidence="13">
    <location>
        <begin position="1042"/>
        <end position="1175"/>
    </location>
</feature>
<feature type="domain" description="PAS" evidence="11">
    <location>
        <begin position="293"/>
        <end position="357"/>
    </location>
</feature>
<feature type="modified residue" description="4-aspartylphosphate" evidence="8">
    <location>
        <position position="1505"/>
    </location>
</feature>
<dbReference type="Pfam" id="PF01590">
    <property type="entry name" value="GAF"/>
    <property type="match status" value="1"/>
</dbReference>
<dbReference type="FunFam" id="3.20.20.450:FF:000001">
    <property type="entry name" value="Cyclic di-GMP phosphodiesterase yahA"/>
    <property type="match status" value="1"/>
</dbReference>
<dbReference type="Proteomes" id="UP000028643">
    <property type="component" value="Unassembled WGS sequence"/>
</dbReference>
<dbReference type="InterPro" id="IPR052155">
    <property type="entry name" value="Biofilm_reg_signaling"/>
</dbReference>
<dbReference type="Pfam" id="PF08448">
    <property type="entry name" value="PAS_4"/>
    <property type="match status" value="1"/>
</dbReference>